<dbReference type="InterPro" id="IPR014729">
    <property type="entry name" value="Rossmann-like_a/b/a_fold"/>
</dbReference>
<accession>A0ABS2MRX5</accession>
<sequence>MKRKKRVLVCVTQQKSCERLIEYGVSLVNSEKDELHVIHVVKENWKYFGQLEEKDALDYLFEVAKKNNAMLTVLKARDIENTLSNFTAKHKITDVVMGESLEKTEQQNMIHRLQDQLETNVRFNVVPVNLEEHSDIVVLENVMSS</sequence>
<dbReference type="RefSeq" id="WP_204664309.1">
    <property type="nucleotide sequence ID" value="NZ_JAFBDT010000013.1"/>
</dbReference>
<keyword evidence="1" id="KW-0808">Transferase</keyword>
<dbReference type="GO" id="GO:0016301">
    <property type="term" value="F:kinase activity"/>
    <property type="evidence" value="ECO:0007669"/>
    <property type="project" value="UniProtKB-KW"/>
</dbReference>
<gene>
    <name evidence="1" type="ORF">JOC49_001706</name>
</gene>
<dbReference type="Proteomes" id="UP000767854">
    <property type="component" value="Unassembled WGS sequence"/>
</dbReference>
<dbReference type="PANTHER" id="PTHR45569:SF1">
    <property type="entry name" value="SENSOR PROTEIN KDPD"/>
    <property type="match status" value="1"/>
</dbReference>
<keyword evidence="1" id="KW-0418">Kinase</keyword>
<comment type="caution">
    <text evidence="1">The sequence shown here is derived from an EMBL/GenBank/DDBJ whole genome shotgun (WGS) entry which is preliminary data.</text>
</comment>
<dbReference type="PANTHER" id="PTHR45569">
    <property type="entry name" value="SENSOR PROTEIN KDPD"/>
    <property type="match status" value="1"/>
</dbReference>
<protein>
    <submittedName>
        <fullName evidence="1">K+-sensing histidine kinase KdpD</fullName>
    </submittedName>
</protein>
<reference evidence="1 2" key="1">
    <citation type="submission" date="2021-01" db="EMBL/GenBank/DDBJ databases">
        <title>Genomic Encyclopedia of Type Strains, Phase IV (KMG-IV): sequencing the most valuable type-strain genomes for metagenomic binning, comparative biology and taxonomic classification.</title>
        <authorList>
            <person name="Goeker M."/>
        </authorList>
    </citation>
    <scope>NUCLEOTIDE SEQUENCE [LARGE SCALE GENOMIC DNA]</scope>
    <source>
        <strain evidence="1 2">DSM 24436</strain>
    </source>
</reference>
<proteinExistence type="predicted"/>
<dbReference type="Gene3D" id="3.40.50.620">
    <property type="entry name" value="HUPs"/>
    <property type="match status" value="1"/>
</dbReference>
<dbReference type="EMBL" id="JAFBDT010000013">
    <property type="protein sequence ID" value="MBM7562163.1"/>
    <property type="molecule type" value="Genomic_DNA"/>
</dbReference>
<dbReference type="SUPFAM" id="SSF52402">
    <property type="entry name" value="Adenine nucleotide alpha hydrolases-like"/>
    <property type="match status" value="1"/>
</dbReference>
<keyword evidence="2" id="KW-1185">Reference proteome</keyword>
<name>A0ABS2MRX5_9FIRM</name>
<dbReference type="InterPro" id="IPR052023">
    <property type="entry name" value="Histidine_kinase_KdpD"/>
</dbReference>
<evidence type="ECO:0000313" key="1">
    <source>
        <dbReference type="EMBL" id="MBM7562163.1"/>
    </source>
</evidence>
<evidence type="ECO:0000313" key="2">
    <source>
        <dbReference type="Proteomes" id="UP000767854"/>
    </source>
</evidence>
<organism evidence="1 2">
    <name type="scientific">Fusibacter tunisiensis</name>
    <dbReference type="NCBI Taxonomy" id="1008308"/>
    <lineage>
        <taxon>Bacteria</taxon>
        <taxon>Bacillati</taxon>
        <taxon>Bacillota</taxon>
        <taxon>Clostridia</taxon>
        <taxon>Eubacteriales</taxon>
        <taxon>Eubacteriales Family XII. Incertae Sedis</taxon>
        <taxon>Fusibacter</taxon>
    </lineage>
</organism>